<dbReference type="PANTHER" id="PTHR30012:SF0">
    <property type="entry name" value="TYPE II SECRETION SYSTEM PROTEIN F-RELATED"/>
    <property type="match status" value="1"/>
</dbReference>
<feature type="transmembrane region" description="Helical" evidence="10">
    <location>
        <begin position="182"/>
        <end position="207"/>
    </location>
</feature>
<dbReference type="EMBL" id="CP036263">
    <property type="protein sequence ID" value="QDT00794.1"/>
    <property type="molecule type" value="Genomic_DNA"/>
</dbReference>
<dbReference type="OrthoDB" id="257324at2"/>
<feature type="transmembrane region" description="Helical" evidence="10">
    <location>
        <begin position="237"/>
        <end position="257"/>
    </location>
</feature>
<keyword evidence="4" id="KW-1003">Cell membrane</keyword>
<dbReference type="Proteomes" id="UP000319852">
    <property type="component" value="Chromosome"/>
</dbReference>
<evidence type="ECO:0000256" key="6">
    <source>
        <dbReference type="ARBA" id="ARBA00022989"/>
    </source>
</evidence>
<gene>
    <name evidence="12" type="ORF">HG15A2_41360</name>
</gene>
<dbReference type="PROSITE" id="PS00874">
    <property type="entry name" value="T2SP_F"/>
    <property type="match status" value="1"/>
</dbReference>
<organism evidence="12 13">
    <name type="scientific">Adhaeretor mobilis</name>
    <dbReference type="NCBI Taxonomy" id="1930276"/>
    <lineage>
        <taxon>Bacteria</taxon>
        <taxon>Pseudomonadati</taxon>
        <taxon>Planctomycetota</taxon>
        <taxon>Planctomycetia</taxon>
        <taxon>Pirellulales</taxon>
        <taxon>Lacipirellulaceae</taxon>
        <taxon>Adhaeretor</taxon>
    </lineage>
</organism>
<dbReference type="Pfam" id="PF00482">
    <property type="entry name" value="T2SSF"/>
    <property type="match status" value="1"/>
</dbReference>
<dbReference type="InterPro" id="IPR018076">
    <property type="entry name" value="T2SS_GspF_dom"/>
</dbReference>
<evidence type="ECO:0000313" key="13">
    <source>
        <dbReference type="Proteomes" id="UP000319852"/>
    </source>
</evidence>
<evidence type="ECO:0000256" key="10">
    <source>
        <dbReference type="SAM" id="Phobius"/>
    </source>
</evidence>
<dbReference type="KEGG" id="amob:HG15A2_41360"/>
<proteinExistence type="inferred from homology"/>
<feature type="transmembrane region" description="Helical" evidence="10">
    <location>
        <begin position="388"/>
        <end position="416"/>
    </location>
</feature>
<comment type="function">
    <text evidence="1">Component of the type II secretion system inner membrane complex required for the energy-dependent secretion of extracellular factors such as proteases and toxins from the periplasm.</text>
</comment>
<keyword evidence="7 10" id="KW-0472">Membrane</keyword>
<evidence type="ECO:0000256" key="5">
    <source>
        <dbReference type="ARBA" id="ARBA00022692"/>
    </source>
</evidence>
<evidence type="ECO:0000256" key="7">
    <source>
        <dbReference type="ARBA" id="ARBA00023136"/>
    </source>
</evidence>
<sequence>MPEFIYEALNTEGPNEGGSVERGQITADSAADAAAQLEAQGRQVTSLEKIVVESTAIELAASAPSLEVPLVNKLSQEQQPLVQRVSQVLEQREQLVPALAAFAEELPPGSSRRKLSRLVARLESGATAEEICDPKDPDTPWLLLLGQGGNAQQSLGSVLDLSAMFGEALRENKNSSQWIRALLYPALVCLGALLVLIFMSVSIVPVFDSMYNDFEIQLPTITRLLVAISRFTLDHPVAFSLTILALSLGIHSVFRAVRKGGPPGRLGNALTMGSSLQVASMGRLSRLVAESLNAGLTLPAALRLASNGVELITTRRTAWKLAEEVEQAQRMRQELNFQESVAARRLPTSLVHALQPSKHSGPSIRLLRQLAKLYSTRVRDRQSWSSGYLAHFAVIAVGLVVGFVVIALFMPLVSLINGLID</sequence>
<comment type="similarity">
    <text evidence="9">Belongs to the GSP F family.</text>
</comment>
<dbReference type="RefSeq" id="WP_145062520.1">
    <property type="nucleotide sequence ID" value="NZ_CP036263.1"/>
</dbReference>
<evidence type="ECO:0000313" key="12">
    <source>
        <dbReference type="EMBL" id="QDT00794.1"/>
    </source>
</evidence>
<protein>
    <recommendedName>
        <fullName evidence="8">General secretion pathway protein F</fullName>
    </recommendedName>
</protein>
<dbReference type="InterPro" id="IPR003004">
    <property type="entry name" value="GspF/PilC"/>
</dbReference>
<evidence type="ECO:0000256" key="1">
    <source>
        <dbReference type="ARBA" id="ARBA00002684"/>
    </source>
</evidence>
<evidence type="ECO:0000256" key="8">
    <source>
        <dbReference type="ARBA" id="ARBA00030750"/>
    </source>
</evidence>
<evidence type="ECO:0000256" key="2">
    <source>
        <dbReference type="ARBA" id="ARBA00004651"/>
    </source>
</evidence>
<keyword evidence="6 10" id="KW-1133">Transmembrane helix</keyword>
<name>A0A517N0Z8_9BACT</name>
<dbReference type="GO" id="GO:0009306">
    <property type="term" value="P:protein secretion"/>
    <property type="evidence" value="ECO:0007669"/>
    <property type="project" value="InterPro"/>
</dbReference>
<keyword evidence="5 9" id="KW-0812">Transmembrane</keyword>
<dbReference type="PANTHER" id="PTHR30012">
    <property type="entry name" value="GENERAL SECRETION PATHWAY PROTEIN"/>
    <property type="match status" value="1"/>
</dbReference>
<dbReference type="GO" id="GO:0005886">
    <property type="term" value="C:plasma membrane"/>
    <property type="evidence" value="ECO:0007669"/>
    <property type="project" value="UniProtKB-SubCell"/>
</dbReference>
<reference evidence="12 13" key="1">
    <citation type="submission" date="2019-02" db="EMBL/GenBank/DDBJ databases">
        <title>Deep-cultivation of Planctomycetes and their phenomic and genomic characterization uncovers novel biology.</title>
        <authorList>
            <person name="Wiegand S."/>
            <person name="Jogler M."/>
            <person name="Boedeker C."/>
            <person name="Pinto D."/>
            <person name="Vollmers J."/>
            <person name="Rivas-Marin E."/>
            <person name="Kohn T."/>
            <person name="Peeters S.H."/>
            <person name="Heuer A."/>
            <person name="Rast P."/>
            <person name="Oberbeckmann S."/>
            <person name="Bunk B."/>
            <person name="Jeske O."/>
            <person name="Meyerdierks A."/>
            <person name="Storesund J.E."/>
            <person name="Kallscheuer N."/>
            <person name="Luecker S."/>
            <person name="Lage O.M."/>
            <person name="Pohl T."/>
            <person name="Merkel B.J."/>
            <person name="Hornburger P."/>
            <person name="Mueller R.-W."/>
            <person name="Bruemmer F."/>
            <person name="Labrenz M."/>
            <person name="Spormann A.M."/>
            <person name="Op den Camp H."/>
            <person name="Overmann J."/>
            <person name="Amann R."/>
            <person name="Jetten M.S.M."/>
            <person name="Mascher T."/>
            <person name="Medema M.H."/>
            <person name="Devos D.P."/>
            <person name="Kaster A.-K."/>
            <person name="Ovreas L."/>
            <person name="Rohde M."/>
            <person name="Galperin M.Y."/>
            <person name="Jogler C."/>
        </authorList>
    </citation>
    <scope>NUCLEOTIDE SEQUENCE [LARGE SCALE GENOMIC DNA]</scope>
    <source>
        <strain evidence="12 13">HG15A2</strain>
    </source>
</reference>
<evidence type="ECO:0000256" key="4">
    <source>
        <dbReference type="ARBA" id="ARBA00022475"/>
    </source>
</evidence>
<dbReference type="InterPro" id="IPR001992">
    <property type="entry name" value="T2SS_GspF/T4SS_PilC_CS"/>
</dbReference>
<evidence type="ECO:0000259" key="11">
    <source>
        <dbReference type="Pfam" id="PF00482"/>
    </source>
</evidence>
<accession>A0A517N0Z8</accession>
<feature type="domain" description="Type II secretion system protein GspF" evidence="11">
    <location>
        <begin position="285"/>
        <end position="411"/>
    </location>
</feature>
<evidence type="ECO:0000256" key="9">
    <source>
        <dbReference type="RuleBase" id="RU003923"/>
    </source>
</evidence>
<dbReference type="AlphaFoldDB" id="A0A517N0Z8"/>
<keyword evidence="3 9" id="KW-0813">Transport</keyword>
<dbReference type="PRINTS" id="PR00812">
    <property type="entry name" value="BCTERIALGSPF"/>
</dbReference>
<comment type="subcellular location">
    <subcellularLocation>
        <location evidence="2 9">Cell membrane</location>
        <topology evidence="2 9">Multi-pass membrane protein</topology>
    </subcellularLocation>
</comment>
<evidence type="ECO:0000256" key="3">
    <source>
        <dbReference type="ARBA" id="ARBA00022448"/>
    </source>
</evidence>
<keyword evidence="13" id="KW-1185">Reference proteome</keyword>